<name>A0A6J4VBS3_9BACT</name>
<dbReference type="SUPFAM" id="SSF53756">
    <property type="entry name" value="UDP-Glycosyltransferase/glycogen phosphorylase"/>
    <property type="match status" value="1"/>
</dbReference>
<dbReference type="PANTHER" id="PTHR45947">
    <property type="entry name" value="SULFOQUINOVOSYL TRANSFERASE SQD2"/>
    <property type="match status" value="1"/>
</dbReference>
<gene>
    <name evidence="3" type="ORF">AVDCRST_MAG18-2439</name>
</gene>
<dbReference type="PANTHER" id="PTHR45947:SF3">
    <property type="entry name" value="SULFOQUINOVOSYL TRANSFERASE SQD2"/>
    <property type="match status" value="1"/>
</dbReference>
<dbReference type="Pfam" id="PF00534">
    <property type="entry name" value="Glycos_transf_1"/>
    <property type="match status" value="1"/>
</dbReference>
<evidence type="ECO:0000313" key="3">
    <source>
        <dbReference type="EMBL" id="CAA9574980.1"/>
    </source>
</evidence>
<dbReference type="EMBL" id="CADCWN010000186">
    <property type="protein sequence ID" value="CAA9574980.1"/>
    <property type="molecule type" value="Genomic_DNA"/>
</dbReference>
<keyword evidence="3" id="KW-0808">Transferase</keyword>
<dbReference type="AlphaFoldDB" id="A0A6J4VBS3"/>
<evidence type="ECO:0000259" key="1">
    <source>
        <dbReference type="Pfam" id="PF00534"/>
    </source>
</evidence>
<evidence type="ECO:0000259" key="2">
    <source>
        <dbReference type="Pfam" id="PF13439"/>
    </source>
</evidence>
<organism evidence="3">
    <name type="scientific">uncultured Thermomicrobiales bacterium</name>
    <dbReference type="NCBI Taxonomy" id="1645740"/>
    <lineage>
        <taxon>Bacteria</taxon>
        <taxon>Pseudomonadati</taxon>
        <taxon>Thermomicrobiota</taxon>
        <taxon>Thermomicrobia</taxon>
        <taxon>Thermomicrobiales</taxon>
        <taxon>environmental samples</taxon>
    </lineage>
</organism>
<reference evidence="3" key="1">
    <citation type="submission" date="2020-02" db="EMBL/GenBank/DDBJ databases">
        <authorList>
            <person name="Meier V. D."/>
        </authorList>
    </citation>
    <scope>NUCLEOTIDE SEQUENCE</scope>
    <source>
        <strain evidence="3">AVDCRST_MAG18</strain>
    </source>
</reference>
<feature type="domain" description="Glycosyl transferase family 1" evidence="1">
    <location>
        <begin position="197"/>
        <end position="348"/>
    </location>
</feature>
<sequence>MRIAIVTETFLPKMDGIVRMLTEFLDHLGRRGHEAIVLVPGKGDDRYANFPIERFRGLRWQLYPGLTVAGPAPGLTRTLRRWQPDIIHLAGPAVLGAQATVAGRALRLPLVAHYQTDLATYAGCHGLGFLQPVAWQYLRAIHRLAERTYCPTPTVRRQLGAQGFRDLALCARGVDTVGFHPDRRGAALRARILGPGADPTTPIAAYVGRLSPEKNLDALLSIATARPDLPLLIVGDGPARPRLEAALAGKRAYFTGELRGADLAAAYASADFLVCTSLTETFCQVAQEAMASGLPTVGFRAGGVQDVVLDGETGFLCAPDDERAWHAAVGTVAGNPATRQRLARRAREVAEGRTWASVFERLLGEYREISDTYRLSQRRGRGIRIARRSALAERR</sequence>
<dbReference type="GO" id="GO:0016758">
    <property type="term" value="F:hexosyltransferase activity"/>
    <property type="evidence" value="ECO:0007669"/>
    <property type="project" value="TreeGrafter"/>
</dbReference>
<dbReference type="InterPro" id="IPR001296">
    <property type="entry name" value="Glyco_trans_1"/>
</dbReference>
<proteinExistence type="predicted"/>
<dbReference type="CDD" id="cd03814">
    <property type="entry name" value="GT4-like"/>
    <property type="match status" value="1"/>
</dbReference>
<dbReference type="InterPro" id="IPR028098">
    <property type="entry name" value="Glyco_trans_4-like_N"/>
</dbReference>
<dbReference type="Gene3D" id="3.40.50.2000">
    <property type="entry name" value="Glycogen Phosphorylase B"/>
    <property type="match status" value="2"/>
</dbReference>
<protein>
    <submittedName>
        <fullName evidence="3">Glycosyltransferase</fullName>
    </submittedName>
</protein>
<feature type="domain" description="Glycosyltransferase subfamily 4-like N-terminal" evidence="2">
    <location>
        <begin position="15"/>
        <end position="176"/>
    </location>
</feature>
<accession>A0A6J4VBS3</accession>
<dbReference type="Pfam" id="PF13439">
    <property type="entry name" value="Glyco_transf_4"/>
    <property type="match status" value="1"/>
</dbReference>
<dbReference type="InterPro" id="IPR050194">
    <property type="entry name" value="Glycosyltransferase_grp1"/>
</dbReference>